<dbReference type="Pfam" id="PF01425">
    <property type="entry name" value="Amidase"/>
    <property type="match status" value="1"/>
</dbReference>
<reference evidence="2 3" key="1">
    <citation type="submission" date="2010-12" db="EMBL/GenBank/DDBJ databases">
        <title>Complete sequence of Ethanoligenens harbinense YUAN-3.</title>
        <authorList>
            <person name="Lucas S."/>
            <person name="Copeland A."/>
            <person name="Lapidus A."/>
            <person name="Cheng J.-F."/>
            <person name="Bruce D."/>
            <person name="Goodwin L."/>
            <person name="Pitluck S."/>
            <person name="Chertkov O."/>
            <person name="Misra M."/>
            <person name="Detter J.C."/>
            <person name="Han C."/>
            <person name="Tapia R."/>
            <person name="Land M."/>
            <person name="Hauser L."/>
            <person name="Jeffries C."/>
            <person name="Kyrpides N."/>
            <person name="Ivanova N."/>
            <person name="Mikhailova N."/>
            <person name="Wang A."/>
            <person name="Mouttaki H."/>
            <person name="He Z."/>
            <person name="Zhou J."/>
            <person name="Hemme C.L."/>
            <person name="Woyke T."/>
        </authorList>
    </citation>
    <scope>NUCLEOTIDE SEQUENCE [LARGE SCALE GENOMIC DNA]</scope>
    <source>
        <strain evidence="3">DSM 18485 / JCM 12961 / CGMCC 1.5033 / YUAN-3</strain>
    </source>
</reference>
<dbReference type="Proteomes" id="UP000001551">
    <property type="component" value="Chromosome"/>
</dbReference>
<dbReference type="SUPFAM" id="SSF75304">
    <property type="entry name" value="Amidase signature (AS) enzymes"/>
    <property type="match status" value="1"/>
</dbReference>
<sequence length="444" mass="47398">MEQVPEKMTVAGLRQAYRTKTLTPRRVLDKVLSRARRYAAKHIFISAPEEAKLAAYLGRLEQMNFDSHPLWGIPFVVKDNIDVEGFTTTAACPDYAYIPKQSAAVVQRLVNAGAVPVGKANLDQFATGLVGTRSPYGAVHNAWRDELISGGSSSGSAVSAALGICAFSLGTDTAGSGRVPAALNGLFGFKPSCGAWPIKGVVPACASIDCVTVFAHTMGDCLAVDDVARGCQANDPWSKDLPRKMAAAPQTVYISDKPPVFFGPFAQEYEAAWKNALKMVSNAGFAVKKTAVSLYEEAASILYGGPWVAERWADLGDFVGSHPGKVFPVTEKILRSGEKPTAASLFHAIHRLQEIKRSVQELLADAVLLMPTAGGTWTIRDVEADPVETNTQMGAFTNHCNLLDLCACSYPVAMAADNLPFGITAFALSGGEGLLSSFSERLFS</sequence>
<dbReference type="InterPro" id="IPR036928">
    <property type="entry name" value="AS_sf"/>
</dbReference>
<dbReference type="GO" id="GO:0003824">
    <property type="term" value="F:catalytic activity"/>
    <property type="evidence" value="ECO:0007669"/>
    <property type="project" value="InterPro"/>
</dbReference>
<dbReference type="eggNOG" id="COG0154">
    <property type="taxonomic scope" value="Bacteria"/>
</dbReference>
<keyword evidence="3" id="KW-1185">Reference proteome</keyword>
<dbReference type="InterPro" id="IPR000120">
    <property type="entry name" value="Amidase"/>
</dbReference>
<dbReference type="RefSeq" id="WP_013486255.1">
    <property type="nucleotide sequence ID" value="NC_014828.1"/>
</dbReference>
<dbReference type="Gene3D" id="3.90.1300.10">
    <property type="entry name" value="Amidase signature (AS) domain"/>
    <property type="match status" value="1"/>
</dbReference>
<dbReference type="AlphaFoldDB" id="E6U596"/>
<organism evidence="2 3">
    <name type="scientific">Ethanoligenens harbinense (strain DSM 18485 / JCM 12961 / CGMCC 1.5033 / YUAN-3)</name>
    <dbReference type="NCBI Taxonomy" id="663278"/>
    <lineage>
        <taxon>Bacteria</taxon>
        <taxon>Bacillati</taxon>
        <taxon>Bacillota</taxon>
        <taxon>Clostridia</taxon>
        <taxon>Eubacteriales</taxon>
        <taxon>Oscillospiraceae</taxon>
        <taxon>Ethanoligenens</taxon>
    </lineage>
</organism>
<dbReference type="PANTHER" id="PTHR11895:SF169">
    <property type="entry name" value="GLUTAMYL-TRNA(GLN) AMIDOTRANSFERASE"/>
    <property type="match status" value="1"/>
</dbReference>
<gene>
    <name evidence="2" type="ordered locus">Ethha_2411</name>
</gene>
<feature type="domain" description="Amidase" evidence="1">
    <location>
        <begin position="27"/>
        <end position="434"/>
    </location>
</feature>
<dbReference type="InterPro" id="IPR023631">
    <property type="entry name" value="Amidase_dom"/>
</dbReference>
<dbReference type="NCBIfam" id="NF006043">
    <property type="entry name" value="PRK08186.1"/>
    <property type="match status" value="1"/>
</dbReference>
<dbReference type="KEGG" id="eha:Ethha_2411"/>
<evidence type="ECO:0000313" key="3">
    <source>
        <dbReference type="Proteomes" id="UP000001551"/>
    </source>
</evidence>
<dbReference type="PANTHER" id="PTHR11895">
    <property type="entry name" value="TRANSAMIDASE"/>
    <property type="match status" value="1"/>
</dbReference>
<dbReference type="STRING" id="663278.Ethha_2411"/>
<protein>
    <submittedName>
        <fullName evidence="2">Amidase</fullName>
    </submittedName>
</protein>
<accession>E6U596</accession>
<dbReference type="EMBL" id="CP002400">
    <property type="protein sequence ID" value="ADU27909.1"/>
    <property type="molecule type" value="Genomic_DNA"/>
</dbReference>
<evidence type="ECO:0000259" key="1">
    <source>
        <dbReference type="Pfam" id="PF01425"/>
    </source>
</evidence>
<dbReference type="HOGENOM" id="CLU_009600_0_1_9"/>
<dbReference type="Gene3D" id="1.20.58.1700">
    <property type="match status" value="1"/>
</dbReference>
<name>E6U596_ETHHY</name>
<proteinExistence type="predicted"/>
<evidence type="ECO:0000313" key="2">
    <source>
        <dbReference type="EMBL" id="ADU27909.1"/>
    </source>
</evidence>